<feature type="non-terminal residue" evidence="9">
    <location>
        <position position="1"/>
    </location>
</feature>
<proteinExistence type="inferred from homology"/>
<accession>B8BU38</accession>
<dbReference type="InterPro" id="IPR000225">
    <property type="entry name" value="Armadillo"/>
</dbReference>
<dbReference type="OMA" id="CASDNYN"/>
<name>B8BU38_THAPS</name>
<reference evidence="9 10" key="1">
    <citation type="journal article" date="2004" name="Science">
        <title>The genome of the diatom Thalassiosira pseudonana: ecology, evolution, and metabolism.</title>
        <authorList>
            <person name="Armbrust E.V."/>
            <person name="Berges J.A."/>
            <person name="Bowler C."/>
            <person name="Green B.R."/>
            <person name="Martinez D."/>
            <person name="Putnam N.H."/>
            <person name="Zhou S."/>
            <person name="Allen A.E."/>
            <person name="Apt K.E."/>
            <person name="Bechner M."/>
            <person name="Brzezinski M.A."/>
            <person name="Chaal B.K."/>
            <person name="Chiovitti A."/>
            <person name="Davis A.K."/>
            <person name="Demarest M.S."/>
            <person name="Detter J.C."/>
            <person name="Glavina T."/>
            <person name="Goodstein D."/>
            <person name="Hadi M.Z."/>
            <person name="Hellsten U."/>
            <person name="Hildebrand M."/>
            <person name="Jenkins B.D."/>
            <person name="Jurka J."/>
            <person name="Kapitonov V.V."/>
            <person name="Kroger N."/>
            <person name="Lau W.W."/>
            <person name="Lane T.W."/>
            <person name="Larimer F.W."/>
            <person name="Lippmeier J.C."/>
            <person name="Lucas S."/>
            <person name="Medina M."/>
            <person name="Montsant A."/>
            <person name="Obornik M."/>
            <person name="Parker M.S."/>
            <person name="Palenik B."/>
            <person name="Pazour G.J."/>
            <person name="Richardson P.M."/>
            <person name="Rynearson T.A."/>
            <person name="Saito M.A."/>
            <person name="Schwartz D.C."/>
            <person name="Thamatrakoln K."/>
            <person name="Valentin K."/>
            <person name="Vardi A."/>
            <person name="Wilkerson F.P."/>
            <person name="Rokhsar D.S."/>
        </authorList>
    </citation>
    <scope>NUCLEOTIDE SEQUENCE [LARGE SCALE GENOMIC DNA]</scope>
    <source>
        <strain evidence="9 10">CCMP1335</strain>
    </source>
</reference>
<dbReference type="GO" id="GO:0071562">
    <property type="term" value="P:nucleus-vacuole junction assembly"/>
    <property type="evidence" value="ECO:0007669"/>
    <property type="project" value="InterPro"/>
</dbReference>
<feature type="non-terminal residue" evidence="9">
    <location>
        <position position="387"/>
    </location>
</feature>
<dbReference type="SUPFAM" id="SSF48371">
    <property type="entry name" value="ARM repeat"/>
    <property type="match status" value="1"/>
</dbReference>
<dbReference type="PaxDb" id="35128-Thaps261325"/>
<dbReference type="KEGG" id="tps:THAPSDRAFT_261325"/>
<dbReference type="AlphaFoldDB" id="B8BU38"/>
<evidence type="ECO:0000256" key="1">
    <source>
        <dbReference type="ARBA" id="ARBA00004592"/>
    </source>
</evidence>
<evidence type="ECO:0000256" key="5">
    <source>
        <dbReference type="ARBA" id="ARBA00023136"/>
    </source>
</evidence>
<evidence type="ECO:0000313" key="10">
    <source>
        <dbReference type="Proteomes" id="UP000001449"/>
    </source>
</evidence>
<evidence type="ECO:0000256" key="4">
    <source>
        <dbReference type="ARBA" id="ARBA00022737"/>
    </source>
</evidence>
<keyword evidence="10" id="KW-1185">Reference proteome</keyword>
<sequence>IKMEAARALSLLSSAPENIVAFDKKVLPSVIVLLQCEEEETGRDGAATISNAASNAGVRAFVGKLGGVPPLIGLLDSPHKSCQTNACRALCQLSLLEENKLLVFHHDGLSPLIQLCSSASQSHAAMILCNLTSHDGTQDHVARQFDLLLFVELMNDASVECQAYATMAICNLASKQTHGSAIMMAGGGGLQAAVLALKDEDPTTMRFACICLANMANDSTTQSQIVVHGGLPSLVSLSVVEDNETRDCALMCLSNLAANESNHSPLMKQGVLKGFVDASASDNLHAQCLALSSIRRLSLLRDNQERLVMEGIVQILVNSCKTTIMPDIQREIASCFCNLTLTPDHRLDITRVAISELVGLTKSDNLDTVRLSLCAMGNLAEDVDTHT</sequence>
<evidence type="ECO:0000313" key="9">
    <source>
        <dbReference type="EMBL" id="EED95215.1"/>
    </source>
</evidence>
<dbReference type="InterPro" id="IPR045156">
    <property type="entry name" value="Vac8"/>
</dbReference>
<organism evidence="9 10">
    <name type="scientific">Thalassiosira pseudonana</name>
    <name type="common">Marine diatom</name>
    <name type="synonym">Cyclotella nana</name>
    <dbReference type="NCBI Taxonomy" id="35128"/>
    <lineage>
        <taxon>Eukaryota</taxon>
        <taxon>Sar</taxon>
        <taxon>Stramenopiles</taxon>
        <taxon>Ochrophyta</taxon>
        <taxon>Bacillariophyta</taxon>
        <taxon>Coscinodiscophyceae</taxon>
        <taxon>Thalassiosirophycidae</taxon>
        <taxon>Thalassiosirales</taxon>
        <taxon>Thalassiosiraceae</taxon>
        <taxon>Thalassiosira</taxon>
    </lineage>
</organism>
<protein>
    <recommendedName>
        <fullName evidence="7">Vacuolar protein 8</fullName>
    </recommendedName>
</protein>
<gene>
    <name evidence="9" type="ORF">THAPSDRAFT_261325</name>
</gene>
<dbReference type="GO" id="GO:0043495">
    <property type="term" value="F:protein-membrane adaptor activity"/>
    <property type="evidence" value="ECO:0007669"/>
    <property type="project" value="InterPro"/>
</dbReference>
<dbReference type="PANTHER" id="PTHR47249:SF1">
    <property type="entry name" value="VACUOLAR PROTEIN 8"/>
    <property type="match status" value="1"/>
</dbReference>
<dbReference type="InParanoid" id="B8BU38"/>
<evidence type="ECO:0000256" key="7">
    <source>
        <dbReference type="ARBA" id="ARBA00026209"/>
    </source>
</evidence>
<dbReference type="SMART" id="SM00185">
    <property type="entry name" value="ARM"/>
    <property type="match status" value="8"/>
</dbReference>
<comment type="similarity">
    <text evidence="2">Belongs to the beta-catenin family.</text>
</comment>
<evidence type="ECO:0000256" key="3">
    <source>
        <dbReference type="ARBA" id="ARBA00022554"/>
    </source>
</evidence>
<dbReference type="Gene3D" id="1.25.10.10">
    <property type="entry name" value="Leucine-rich Repeat Variant"/>
    <property type="match status" value="2"/>
</dbReference>
<feature type="repeat" description="ARM" evidence="8">
    <location>
        <begin position="66"/>
        <end position="108"/>
    </location>
</feature>
<dbReference type="GeneID" id="7450216"/>
<keyword evidence="5" id="KW-0472">Membrane</keyword>
<dbReference type="PROSITE" id="PS50176">
    <property type="entry name" value="ARM_REPEAT"/>
    <property type="match status" value="2"/>
</dbReference>
<keyword evidence="6" id="KW-0449">Lipoprotein</keyword>
<evidence type="ECO:0000256" key="8">
    <source>
        <dbReference type="PROSITE-ProRule" id="PRU00259"/>
    </source>
</evidence>
<evidence type="ECO:0000256" key="6">
    <source>
        <dbReference type="ARBA" id="ARBA00023288"/>
    </source>
</evidence>
<dbReference type="GO" id="GO:0005774">
    <property type="term" value="C:vacuolar membrane"/>
    <property type="evidence" value="ECO:0007669"/>
    <property type="project" value="UniProtKB-SubCell"/>
</dbReference>
<reference evidence="9 10" key="2">
    <citation type="journal article" date="2008" name="Nature">
        <title>The Phaeodactylum genome reveals the evolutionary history of diatom genomes.</title>
        <authorList>
            <person name="Bowler C."/>
            <person name="Allen A.E."/>
            <person name="Badger J.H."/>
            <person name="Grimwood J."/>
            <person name="Jabbari K."/>
            <person name="Kuo A."/>
            <person name="Maheswari U."/>
            <person name="Martens C."/>
            <person name="Maumus F."/>
            <person name="Otillar R.P."/>
            <person name="Rayko E."/>
            <person name="Salamov A."/>
            <person name="Vandepoele K."/>
            <person name="Beszteri B."/>
            <person name="Gruber A."/>
            <person name="Heijde M."/>
            <person name="Katinka M."/>
            <person name="Mock T."/>
            <person name="Valentin K."/>
            <person name="Verret F."/>
            <person name="Berges J.A."/>
            <person name="Brownlee C."/>
            <person name="Cadoret J.P."/>
            <person name="Chiovitti A."/>
            <person name="Choi C.J."/>
            <person name="Coesel S."/>
            <person name="De Martino A."/>
            <person name="Detter J.C."/>
            <person name="Durkin C."/>
            <person name="Falciatore A."/>
            <person name="Fournet J."/>
            <person name="Haruta M."/>
            <person name="Huysman M.J."/>
            <person name="Jenkins B.D."/>
            <person name="Jiroutova K."/>
            <person name="Jorgensen R.E."/>
            <person name="Joubert Y."/>
            <person name="Kaplan A."/>
            <person name="Kroger N."/>
            <person name="Kroth P.G."/>
            <person name="La Roche J."/>
            <person name="Lindquist E."/>
            <person name="Lommer M."/>
            <person name="Martin-Jezequel V."/>
            <person name="Lopez P.J."/>
            <person name="Lucas S."/>
            <person name="Mangogna M."/>
            <person name="McGinnis K."/>
            <person name="Medlin L.K."/>
            <person name="Montsant A."/>
            <person name="Oudot-Le Secq M.P."/>
            <person name="Napoli C."/>
            <person name="Obornik M."/>
            <person name="Parker M.S."/>
            <person name="Petit J.L."/>
            <person name="Porcel B.M."/>
            <person name="Poulsen N."/>
            <person name="Robison M."/>
            <person name="Rychlewski L."/>
            <person name="Rynearson T.A."/>
            <person name="Schmutz J."/>
            <person name="Shapiro H."/>
            <person name="Siaut M."/>
            <person name="Stanley M."/>
            <person name="Sussman M.R."/>
            <person name="Taylor A.R."/>
            <person name="Vardi A."/>
            <person name="von Dassow P."/>
            <person name="Vyverman W."/>
            <person name="Willis A."/>
            <person name="Wyrwicz L.S."/>
            <person name="Rokhsar D.S."/>
            <person name="Weissenbach J."/>
            <person name="Armbrust E.V."/>
            <person name="Green B.R."/>
            <person name="Van de Peer Y."/>
            <person name="Grigoriev I.V."/>
        </authorList>
    </citation>
    <scope>NUCLEOTIDE SEQUENCE [LARGE SCALE GENOMIC DNA]</scope>
    <source>
        <strain evidence="9 10">CCMP1335</strain>
    </source>
</reference>
<dbReference type="InterPro" id="IPR011989">
    <property type="entry name" value="ARM-like"/>
</dbReference>
<dbReference type="Proteomes" id="UP000001449">
    <property type="component" value="Chromosome 2"/>
</dbReference>
<comment type="subcellular location">
    <subcellularLocation>
        <location evidence="1">Vacuole membrane</location>
        <topology evidence="1">Lipid-anchor</topology>
    </subcellularLocation>
</comment>
<feature type="repeat" description="ARM" evidence="8">
    <location>
        <begin position="229"/>
        <end position="271"/>
    </location>
</feature>
<dbReference type="PANTHER" id="PTHR47249">
    <property type="entry name" value="VACUOLAR PROTEIN 8"/>
    <property type="match status" value="1"/>
</dbReference>
<evidence type="ECO:0000256" key="2">
    <source>
        <dbReference type="ARBA" id="ARBA00005462"/>
    </source>
</evidence>
<dbReference type="EMBL" id="CM000639">
    <property type="protein sequence ID" value="EED95215.1"/>
    <property type="molecule type" value="Genomic_DNA"/>
</dbReference>
<keyword evidence="4" id="KW-0677">Repeat</keyword>
<dbReference type="InterPro" id="IPR016024">
    <property type="entry name" value="ARM-type_fold"/>
</dbReference>
<dbReference type="RefSeq" id="XP_002287772.1">
    <property type="nucleotide sequence ID" value="XM_002287736.1"/>
</dbReference>
<keyword evidence="3" id="KW-0926">Vacuole</keyword>
<dbReference type="Pfam" id="PF00514">
    <property type="entry name" value="Arm"/>
    <property type="match status" value="1"/>
</dbReference>
<dbReference type="eggNOG" id="KOG4224">
    <property type="taxonomic scope" value="Eukaryota"/>
</dbReference>
<dbReference type="HOGENOM" id="CLU_714950_0_0_1"/>
<dbReference type="STRING" id="35128.B8BU38"/>